<feature type="domain" description="Malonyl-CoA decarboxylase C-terminal" evidence="1">
    <location>
        <begin position="1"/>
        <end position="30"/>
    </location>
</feature>
<dbReference type="Gene3D" id="3.40.630.150">
    <property type="entry name" value="Malonyl-CoA decarboxylase, catalytic domain"/>
    <property type="match status" value="1"/>
</dbReference>
<name>A0A0A9FV91_ARUDO</name>
<proteinExistence type="predicted"/>
<dbReference type="EMBL" id="GBRH01182767">
    <property type="protein sequence ID" value="JAE15129.1"/>
    <property type="molecule type" value="Transcribed_RNA"/>
</dbReference>
<dbReference type="GO" id="GO:0005782">
    <property type="term" value="C:peroxisomal matrix"/>
    <property type="evidence" value="ECO:0007669"/>
    <property type="project" value="TreeGrafter"/>
</dbReference>
<dbReference type="InterPro" id="IPR042303">
    <property type="entry name" value="Malonyl_CoA_deC_C_sf"/>
</dbReference>
<dbReference type="Pfam" id="PF05292">
    <property type="entry name" value="MCD"/>
    <property type="match status" value="1"/>
</dbReference>
<dbReference type="GO" id="GO:2001294">
    <property type="term" value="P:malonyl-CoA catabolic process"/>
    <property type="evidence" value="ECO:0007669"/>
    <property type="project" value="TreeGrafter"/>
</dbReference>
<dbReference type="AlphaFoldDB" id="A0A0A9FV91"/>
<evidence type="ECO:0000259" key="1">
    <source>
        <dbReference type="Pfam" id="PF05292"/>
    </source>
</evidence>
<reference evidence="2" key="2">
    <citation type="journal article" date="2015" name="Data Brief">
        <title>Shoot transcriptome of the giant reed, Arundo donax.</title>
        <authorList>
            <person name="Barrero R.A."/>
            <person name="Guerrero F.D."/>
            <person name="Moolhuijzen P."/>
            <person name="Goolsby J.A."/>
            <person name="Tidwell J."/>
            <person name="Bellgard S.E."/>
            <person name="Bellgard M.I."/>
        </authorList>
    </citation>
    <scope>NUCLEOTIDE SEQUENCE</scope>
    <source>
        <tissue evidence="2">Shoot tissue taken approximately 20 cm above the soil surface</tissue>
    </source>
</reference>
<sequence length="32" mass="3588">MRLCARYLAREKKRGKALDAVANFHLQNGAVS</sequence>
<dbReference type="GO" id="GO:0006085">
    <property type="term" value="P:acetyl-CoA biosynthetic process"/>
    <property type="evidence" value="ECO:0007669"/>
    <property type="project" value="TreeGrafter"/>
</dbReference>
<dbReference type="GO" id="GO:0006633">
    <property type="term" value="P:fatty acid biosynthetic process"/>
    <property type="evidence" value="ECO:0007669"/>
    <property type="project" value="InterPro"/>
</dbReference>
<dbReference type="PANTHER" id="PTHR28641">
    <property type="match status" value="1"/>
</dbReference>
<dbReference type="InterPro" id="IPR007956">
    <property type="entry name" value="Malonyl_CoA_deC_C"/>
</dbReference>
<dbReference type="GO" id="GO:0050080">
    <property type="term" value="F:malonyl-CoA decarboxylase activity"/>
    <property type="evidence" value="ECO:0007669"/>
    <property type="project" value="InterPro"/>
</dbReference>
<evidence type="ECO:0000313" key="2">
    <source>
        <dbReference type="EMBL" id="JAE15129.1"/>
    </source>
</evidence>
<reference evidence="2" key="1">
    <citation type="submission" date="2014-09" db="EMBL/GenBank/DDBJ databases">
        <authorList>
            <person name="Magalhaes I.L.F."/>
            <person name="Oliveira U."/>
            <person name="Santos F.R."/>
            <person name="Vidigal T.H.D.A."/>
            <person name="Brescovit A.D."/>
            <person name="Santos A.J."/>
        </authorList>
    </citation>
    <scope>NUCLEOTIDE SEQUENCE</scope>
    <source>
        <tissue evidence="2">Shoot tissue taken approximately 20 cm above the soil surface</tissue>
    </source>
</reference>
<accession>A0A0A9FV91</accession>
<dbReference type="PANTHER" id="PTHR28641:SF1">
    <property type="entry name" value="MALONYL-COA DECARBOXYLASE, MITOCHONDRIAL"/>
    <property type="match status" value="1"/>
</dbReference>
<protein>
    <recommendedName>
        <fullName evidence="1">Malonyl-CoA decarboxylase C-terminal domain-containing protein</fullName>
    </recommendedName>
</protein>
<dbReference type="GO" id="GO:0005759">
    <property type="term" value="C:mitochondrial matrix"/>
    <property type="evidence" value="ECO:0007669"/>
    <property type="project" value="TreeGrafter"/>
</dbReference>
<dbReference type="InterPro" id="IPR038917">
    <property type="entry name" value="Malonyl_CoA_deC"/>
</dbReference>
<organism evidence="2">
    <name type="scientific">Arundo donax</name>
    <name type="common">Giant reed</name>
    <name type="synonym">Donax arundinaceus</name>
    <dbReference type="NCBI Taxonomy" id="35708"/>
    <lineage>
        <taxon>Eukaryota</taxon>
        <taxon>Viridiplantae</taxon>
        <taxon>Streptophyta</taxon>
        <taxon>Embryophyta</taxon>
        <taxon>Tracheophyta</taxon>
        <taxon>Spermatophyta</taxon>
        <taxon>Magnoliopsida</taxon>
        <taxon>Liliopsida</taxon>
        <taxon>Poales</taxon>
        <taxon>Poaceae</taxon>
        <taxon>PACMAD clade</taxon>
        <taxon>Arundinoideae</taxon>
        <taxon>Arundineae</taxon>
        <taxon>Arundo</taxon>
    </lineage>
</organism>